<protein>
    <submittedName>
        <fullName evidence="2">Alpha/beta hydrolase</fullName>
    </submittedName>
</protein>
<sequence length="342" mass="38311">MNNSWVTDSVLGTPFQQLTFDFGTETTEHTTAYATLVRYTSSSGPDSLADDWAARPAILWIHGLTDYFFHKHVAEYFHHQGFAFYALDLRKCGRSLRDGQTAHHCLDIAEYYEELDAAAELITAAHERAPHKRIIPLAHSTGGLIAPLWLDYLRREKPQLHARCAALVLNSPWMELPVSDFLAKIARPVLAGVGKIFPGIPFPGGVMDVYGRSLHQNYDGEWDIDLRFKPLGGFNKHMGWIRAIITAQGRIHRDEINAGVPVLTLSSTQSAVGTSTMDKAQQADIILDVEHMWKWTPYLAPDVTLAPLEGAMHDVFLSRLAVRENACETTLTWLERNGVITH</sequence>
<evidence type="ECO:0000259" key="1">
    <source>
        <dbReference type="Pfam" id="PF12146"/>
    </source>
</evidence>
<feature type="domain" description="Serine aminopeptidase S33" evidence="1">
    <location>
        <begin position="55"/>
        <end position="275"/>
    </location>
</feature>
<dbReference type="GO" id="GO:0016787">
    <property type="term" value="F:hydrolase activity"/>
    <property type="evidence" value="ECO:0007669"/>
    <property type="project" value="UniProtKB-KW"/>
</dbReference>
<accession>A0AAP4BXW0</accession>
<dbReference type="Pfam" id="PF12146">
    <property type="entry name" value="Hydrolase_4"/>
    <property type="match status" value="1"/>
</dbReference>
<comment type="caution">
    <text evidence="2">The sequence shown here is derived from an EMBL/GenBank/DDBJ whole genome shotgun (WGS) entry which is preliminary data.</text>
</comment>
<dbReference type="InterPro" id="IPR051044">
    <property type="entry name" value="MAG_DAG_Lipase"/>
</dbReference>
<dbReference type="AlphaFoldDB" id="A0AAP4BXW0"/>
<keyword evidence="2" id="KW-0378">Hydrolase</keyword>
<reference evidence="2" key="1">
    <citation type="submission" date="2023-05" db="EMBL/GenBank/DDBJ databases">
        <title>Metabolic capabilities are highly conserved among human nasal-associated Corynebacterium species in pangenomic analyses.</title>
        <authorList>
            <person name="Tran T.H."/>
            <person name="Roberts A.Q."/>
            <person name="Escapa I.F."/>
            <person name="Gao W."/>
            <person name="Conlan S."/>
            <person name="Kong H."/>
            <person name="Segre J.A."/>
            <person name="Kelly M.S."/>
            <person name="Lemon K.P."/>
        </authorList>
    </citation>
    <scope>NUCLEOTIDE SEQUENCE</scope>
    <source>
        <strain evidence="2">KPL2654</strain>
    </source>
</reference>
<evidence type="ECO:0000313" key="3">
    <source>
        <dbReference type="Proteomes" id="UP001226160"/>
    </source>
</evidence>
<organism evidence="2 3">
    <name type="scientific">Corynebacterium propinquum</name>
    <dbReference type="NCBI Taxonomy" id="43769"/>
    <lineage>
        <taxon>Bacteria</taxon>
        <taxon>Bacillati</taxon>
        <taxon>Actinomycetota</taxon>
        <taxon>Actinomycetes</taxon>
        <taxon>Mycobacteriales</taxon>
        <taxon>Corynebacteriaceae</taxon>
        <taxon>Corynebacterium</taxon>
    </lineage>
</organism>
<dbReference type="InterPro" id="IPR029058">
    <property type="entry name" value="AB_hydrolase_fold"/>
</dbReference>
<dbReference type="SUPFAM" id="SSF53474">
    <property type="entry name" value="alpha/beta-Hydrolases"/>
    <property type="match status" value="1"/>
</dbReference>
<dbReference type="EMBL" id="JASNVP010000002">
    <property type="protein sequence ID" value="MDK4325262.1"/>
    <property type="molecule type" value="Genomic_DNA"/>
</dbReference>
<dbReference type="RefSeq" id="WP_239210769.1">
    <property type="nucleotide sequence ID" value="NZ_JAKRDM010000001.1"/>
</dbReference>
<dbReference type="InterPro" id="IPR022742">
    <property type="entry name" value="Hydrolase_4"/>
</dbReference>
<name>A0AAP4BXW0_9CORY</name>
<gene>
    <name evidence="2" type="ORF">QPX54_01850</name>
</gene>
<proteinExistence type="predicted"/>
<evidence type="ECO:0000313" key="2">
    <source>
        <dbReference type="EMBL" id="MDK4325262.1"/>
    </source>
</evidence>
<dbReference type="Proteomes" id="UP001226160">
    <property type="component" value="Unassembled WGS sequence"/>
</dbReference>
<dbReference type="Gene3D" id="3.40.50.1820">
    <property type="entry name" value="alpha/beta hydrolase"/>
    <property type="match status" value="1"/>
</dbReference>
<dbReference type="PANTHER" id="PTHR11614">
    <property type="entry name" value="PHOSPHOLIPASE-RELATED"/>
    <property type="match status" value="1"/>
</dbReference>